<accession>A0A9P6DMX1</accession>
<name>A0A9P6DMX1_9AGAM</name>
<dbReference type="Proteomes" id="UP000886523">
    <property type="component" value="Unassembled WGS sequence"/>
</dbReference>
<comment type="caution">
    <text evidence="1">The sequence shown here is derived from an EMBL/GenBank/DDBJ whole genome shotgun (WGS) entry which is preliminary data.</text>
</comment>
<proteinExistence type="predicted"/>
<gene>
    <name evidence="1" type="ORF">BS47DRAFT_1354861</name>
</gene>
<evidence type="ECO:0000313" key="1">
    <source>
        <dbReference type="EMBL" id="KAF9504714.1"/>
    </source>
</evidence>
<dbReference type="AlphaFoldDB" id="A0A9P6DMX1"/>
<dbReference type="EMBL" id="MU129202">
    <property type="protein sequence ID" value="KAF9504714.1"/>
    <property type="molecule type" value="Genomic_DNA"/>
</dbReference>
<organism evidence="1 2">
    <name type="scientific">Hydnum rufescens UP504</name>
    <dbReference type="NCBI Taxonomy" id="1448309"/>
    <lineage>
        <taxon>Eukaryota</taxon>
        <taxon>Fungi</taxon>
        <taxon>Dikarya</taxon>
        <taxon>Basidiomycota</taxon>
        <taxon>Agaricomycotina</taxon>
        <taxon>Agaricomycetes</taxon>
        <taxon>Cantharellales</taxon>
        <taxon>Hydnaceae</taxon>
        <taxon>Hydnum</taxon>
    </lineage>
</organism>
<evidence type="ECO:0000313" key="2">
    <source>
        <dbReference type="Proteomes" id="UP000886523"/>
    </source>
</evidence>
<keyword evidence="2" id="KW-1185">Reference proteome</keyword>
<protein>
    <submittedName>
        <fullName evidence="1">Uncharacterized protein</fullName>
    </submittedName>
</protein>
<sequence length="57" mass="6416">MISRHQEHTIVLHASRVVIPTQSICSLPCVTRFELVDSLVNSVAHGSFAPDQYHKPY</sequence>
<reference evidence="1" key="1">
    <citation type="journal article" date="2020" name="Nat. Commun.">
        <title>Large-scale genome sequencing of mycorrhizal fungi provides insights into the early evolution of symbiotic traits.</title>
        <authorList>
            <person name="Miyauchi S."/>
            <person name="Kiss E."/>
            <person name="Kuo A."/>
            <person name="Drula E."/>
            <person name="Kohler A."/>
            <person name="Sanchez-Garcia M."/>
            <person name="Morin E."/>
            <person name="Andreopoulos B."/>
            <person name="Barry K.W."/>
            <person name="Bonito G."/>
            <person name="Buee M."/>
            <person name="Carver A."/>
            <person name="Chen C."/>
            <person name="Cichocki N."/>
            <person name="Clum A."/>
            <person name="Culley D."/>
            <person name="Crous P.W."/>
            <person name="Fauchery L."/>
            <person name="Girlanda M."/>
            <person name="Hayes R.D."/>
            <person name="Keri Z."/>
            <person name="LaButti K."/>
            <person name="Lipzen A."/>
            <person name="Lombard V."/>
            <person name="Magnuson J."/>
            <person name="Maillard F."/>
            <person name="Murat C."/>
            <person name="Nolan M."/>
            <person name="Ohm R.A."/>
            <person name="Pangilinan J."/>
            <person name="Pereira M.F."/>
            <person name="Perotto S."/>
            <person name="Peter M."/>
            <person name="Pfister S."/>
            <person name="Riley R."/>
            <person name="Sitrit Y."/>
            <person name="Stielow J.B."/>
            <person name="Szollosi G."/>
            <person name="Zifcakova L."/>
            <person name="Stursova M."/>
            <person name="Spatafora J.W."/>
            <person name="Tedersoo L."/>
            <person name="Vaario L.M."/>
            <person name="Yamada A."/>
            <person name="Yan M."/>
            <person name="Wang P."/>
            <person name="Xu J."/>
            <person name="Bruns T."/>
            <person name="Baldrian P."/>
            <person name="Vilgalys R."/>
            <person name="Dunand C."/>
            <person name="Henrissat B."/>
            <person name="Grigoriev I.V."/>
            <person name="Hibbett D."/>
            <person name="Nagy L.G."/>
            <person name="Martin F.M."/>
        </authorList>
    </citation>
    <scope>NUCLEOTIDE SEQUENCE</scope>
    <source>
        <strain evidence="1">UP504</strain>
    </source>
</reference>